<dbReference type="Proteomes" id="UP001055125">
    <property type="component" value="Unassembled WGS sequence"/>
</dbReference>
<evidence type="ECO:0000313" key="8">
    <source>
        <dbReference type="Proteomes" id="UP001055125"/>
    </source>
</evidence>
<gene>
    <name evidence="7" type="ORF">OCOJLMKI_3832</name>
</gene>
<reference evidence="7" key="2">
    <citation type="submission" date="2021-08" db="EMBL/GenBank/DDBJ databases">
        <authorList>
            <person name="Tani A."/>
            <person name="Ola A."/>
            <person name="Ogura Y."/>
            <person name="Katsura K."/>
            <person name="Hayashi T."/>
        </authorList>
    </citation>
    <scope>NUCLEOTIDE SEQUENCE</scope>
    <source>
        <strain evidence="7">DSM 19015</strain>
    </source>
</reference>
<dbReference type="InterPro" id="IPR001789">
    <property type="entry name" value="Sig_transdc_resp-reg_receiver"/>
</dbReference>
<dbReference type="SMART" id="SM00100">
    <property type="entry name" value="cNMP"/>
    <property type="match status" value="1"/>
</dbReference>
<dbReference type="PROSITE" id="PS51063">
    <property type="entry name" value="HTH_CRP_2"/>
    <property type="match status" value="1"/>
</dbReference>
<dbReference type="Gene3D" id="3.40.50.2300">
    <property type="match status" value="1"/>
</dbReference>
<dbReference type="InterPro" id="IPR036388">
    <property type="entry name" value="WH-like_DNA-bd_sf"/>
</dbReference>
<evidence type="ECO:0000256" key="4">
    <source>
        <dbReference type="PROSITE-ProRule" id="PRU00169"/>
    </source>
</evidence>
<dbReference type="InterPro" id="IPR018490">
    <property type="entry name" value="cNMP-bd_dom_sf"/>
</dbReference>
<dbReference type="Gene3D" id="1.10.10.10">
    <property type="entry name" value="Winged helix-like DNA-binding domain superfamily/Winged helix DNA-binding domain"/>
    <property type="match status" value="1"/>
</dbReference>
<dbReference type="InterPro" id="IPR050397">
    <property type="entry name" value="Env_Response_Regulators"/>
</dbReference>
<dbReference type="PANTHER" id="PTHR24567">
    <property type="entry name" value="CRP FAMILY TRANSCRIPTIONAL REGULATORY PROTEIN"/>
    <property type="match status" value="1"/>
</dbReference>
<keyword evidence="8" id="KW-1185">Reference proteome</keyword>
<dbReference type="SMART" id="SM00419">
    <property type="entry name" value="HTH_CRP"/>
    <property type="match status" value="1"/>
</dbReference>
<protein>
    <recommendedName>
        <fullName evidence="9">Cyclic nucleotide-binding protein</fullName>
    </recommendedName>
</protein>
<dbReference type="RefSeq" id="WP_379004243.1">
    <property type="nucleotide sequence ID" value="NZ_JBHSNE010000140.1"/>
</dbReference>
<organism evidence="7 8">
    <name type="scientific">Methylobacterium iners</name>
    <dbReference type="NCBI Taxonomy" id="418707"/>
    <lineage>
        <taxon>Bacteria</taxon>
        <taxon>Pseudomonadati</taxon>
        <taxon>Pseudomonadota</taxon>
        <taxon>Alphaproteobacteria</taxon>
        <taxon>Hyphomicrobiales</taxon>
        <taxon>Methylobacteriaceae</taxon>
        <taxon>Methylobacterium</taxon>
    </lineage>
</organism>
<dbReference type="Pfam" id="PF13545">
    <property type="entry name" value="HTH_Crp_2"/>
    <property type="match status" value="1"/>
</dbReference>
<evidence type="ECO:0000259" key="5">
    <source>
        <dbReference type="PROSITE" id="PS50110"/>
    </source>
</evidence>
<feature type="domain" description="Response regulatory" evidence="5">
    <location>
        <begin position="9"/>
        <end position="120"/>
    </location>
</feature>
<dbReference type="InterPro" id="IPR014710">
    <property type="entry name" value="RmlC-like_jellyroll"/>
</dbReference>
<dbReference type="Pfam" id="PF00027">
    <property type="entry name" value="cNMP_binding"/>
    <property type="match status" value="1"/>
</dbReference>
<dbReference type="SUPFAM" id="SSF46785">
    <property type="entry name" value="Winged helix' DNA-binding domain"/>
    <property type="match status" value="1"/>
</dbReference>
<comment type="caution">
    <text evidence="7">The sequence shown here is derived from an EMBL/GenBank/DDBJ whole genome shotgun (WGS) entry which is preliminary data.</text>
</comment>
<keyword evidence="4" id="KW-0597">Phosphoprotein</keyword>
<name>A0ABQ4S0J6_9HYPH</name>
<dbReference type="InterPro" id="IPR012318">
    <property type="entry name" value="HTH_CRP"/>
</dbReference>
<dbReference type="Gene3D" id="2.60.120.10">
    <property type="entry name" value="Jelly Rolls"/>
    <property type="match status" value="1"/>
</dbReference>
<dbReference type="InterPro" id="IPR000595">
    <property type="entry name" value="cNMP-bd_dom"/>
</dbReference>
<reference evidence="7" key="1">
    <citation type="journal article" date="2021" name="Front. Microbiol.">
        <title>Comprehensive Comparative Genomics and Phenotyping of Methylobacterium Species.</title>
        <authorList>
            <person name="Alessa O."/>
            <person name="Ogura Y."/>
            <person name="Fujitani Y."/>
            <person name="Takami H."/>
            <person name="Hayashi T."/>
            <person name="Sahin N."/>
            <person name="Tani A."/>
        </authorList>
    </citation>
    <scope>NUCLEOTIDE SEQUENCE</scope>
    <source>
        <strain evidence="7">DSM 19015</strain>
    </source>
</reference>
<accession>A0ABQ4S0J6</accession>
<evidence type="ECO:0000259" key="6">
    <source>
        <dbReference type="PROSITE" id="PS51063"/>
    </source>
</evidence>
<evidence type="ECO:0008006" key="9">
    <source>
        <dbReference type="Google" id="ProtNLM"/>
    </source>
</evidence>
<keyword evidence="3" id="KW-0804">Transcription</keyword>
<evidence type="ECO:0000256" key="3">
    <source>
        <dbReference type="ARBA" id="ARBA00023163"/>
    </source>
</evidence>
<dbReference type="EMBL" id="BPQP01000064">
    <property type="protein sequence ID" value="GJD96609.1"/>
    <property type="molecule type" value="Genomic_DNA"/>
</dbReference>
<proteinExistence type="predicted"/>
<dbReference type="InterPro" id="IPR011006">
    <property type="entry name" value="CheY-like_superfamily"/>
</dbReference>
<evidence type="ECO:0000313" key="7">
    <source>
        <dbReference type="EMBL" id="GJD96609.1"/>
    </source>
</evidence>
<dbReference type="InterPro" id="IPR036390">
    <property type="entry name" value="WH_DNA-bd_sf"/>
</dbReference>
<feature type="domain" description="HTH crp-type" evidence="6">
    <location>
        <begin position="290"/>
        <end position="364"/>
    </location>
</feature>
<dbReference type="SUPFAM" id="SSF51206">
    <property type="entry name" value="cAMP-binding domain-like"/>
    <property type="match status" value="1"/>
</dbReference>
<feature type="modified residue" description="4-aspartylphosphate" evidence="4">
    <location>
        <position position="59"/>
    </location>
</feature>
<dbReference type="CDD" id="cd00038">
    <property type="entry name" value="CAP_ED"/>
    <property type="match status" value="1"/>
</dbReference>
<dbReference type="PANTHER" id="PTHR24567:SF68">
    <property type="entry name" value="DNA-BINDING TRANSCRIPTIONAL DUAL REGULATOR CRP"/>
    <property type="match status" value="1"/>
</dbReference>
<keyword evidence="2" id="KW-0238">DNA-binding</keyword>
<dbReference type="PROSITE" id="PS50110">
    <property type="entry name" value="RESPONSE_REGULATORY"/>
    <property type="match status" value="1"/>
</dbReference>
<dbReference type="SUPFAM" id="SSF52172">
    <property type="entry name" value="CheY-like"/>
    <property type="match status" value="1"/>
</dbReference>
<keyword evidence="1" id="KW-0805">Transcription regulation</keyword>
<evidence type="ECO:0000256" key="1">
    <source>
        <dbReference type="ARBA" id="ARBA00023015"/>
    </source>
</evidence>
<sequence length="385" mass="41661">MQEMAQQPVALLAEADSFVSLDLSDALQAAGYRVLGPFATTRETLAALSQNSPTLAIIDITLRDGSSATLAEELRRRSVPFLVHSACRQDTSHPVSFQGAPWLIKPALARDVVALCDELFLGGSNAARADGERASSLPVVEQAGSVSNPFVRKLEGFAALSEADRVVLEQVSANARIVPPQTSLVHEGDRPDGVLLVMEGFAGRLKHRANGHRQIMAYLVPGDMGDLDVALLSRMDHTITTLSACKVVRIAPETVAALVQHHSQIARALRMATLVDEATLREWLMNVGCRSAVERIAHLFCELLVRLGAVGLAQGNSYDLPITQLDIADTTGLSNVHVNRSLQELRRQGLIELGGRRLTILNLPRLRTLAEFKANYLHLGDRSAA</sequence>
<evidence type="ECO:0000256" key="2">
    <source>
        <dbReference type="ARBA" id="ARBA00023125"/>
    </source>
</evidence>